<evidence type="ECO:0000256" key="2">
    <source>
        <dbReference type="ARBA" id="ARBA00004863"/>
    </source>
</evidence>
<evidence type="ECO:0000256" key="1">
    <source>
        <dbReference type="ARBA" id="ARBA00004141"/>
    </source>
</evidence>
<keyword evidence="3" id="KW-0474">Menaquinone biosynthesis</keyword>
<reference evidence="10 11" key="1">
    <citation type="submission" date="2016-10" db="EMBL/GenBank/DDBJ databases">
        <authorList>
            <person name="de Groot N.N."/>
        </authorList>
    </citation>
    <scope>NUCLEOTIDE SEQUENCE [LARGE SCALE GENOMIC DNA]</scope>
    <source>
        <strain evidence="10 11">HL3</strain>
    </source>
</reference>
<dbReference type="PANTHER" id="PTHR13929:SF0">
    <property type="entry name" value="UBIA PRENYLTRANSFERASE DOMAIN-CONTAINING PROTEIN 1"/>
    <property type="match status" value="1"/>
</dbReference>
<dbReference type="CDD" id="cd13962">
    <property type="entry name" value="PT_UbiA_UBIAD1"/>
    <property type="match status" value="1"/>
</dbReference>
<feature type="transmembrane region" description="Helical" evidence="9">
    <location>
        <begin position="243"/>
        <end position="261"/>
    </location>
</feature>
<evidence type="ECO:0000313" key="11">
    <source>
        <dbReference type="Proteomes" id="UP000198611"/>
    </source>
</evidence>
<dbReference type="OrthoDB" id="3344514at2"/>
<keyword evidence="11" id="KW-1185">Reference proteome</keyword>
<comment type="pathway">
    <text evidence="2">Quinol/quinone metabolism; menaquinone biosynthesis.</text>
</comment>
<dbReference type="RefSeq" id="WP_159433096.1">
    <property type="nucleotide sequence ID" value="NZ_FOMJ01000014.1"/>
</dbReference>
<evidence type="ECO:0000256" key="3">
    <source>
        <dbReference type="ARBA" id="ARBA00022428"/>
    </source>
</evidence>
<dbReference type="EMBL" id="FOMJ01000014">
    <property type="protein sequence ID" value="SFD94009.1"/>
    <property type="molecule type" value="Genomic_DNA"/>
</dbReference>
<dbReference type="UniPathway" id="UPA00079"/>
<feature type="transmembrane region" description="Helical" evidence="9">
    <location>
        <begin position="60"/>
        <end position="77"/>
    </location>
</feature>
<proteinExistence type="predicted"/>
<feature type="transmembrane region" description="Helical" evidence="9">
    <location>
        <begin position="297"/>
        <end position="317"/>
    </location>
</feature>
<dbReference type="GO" id="GO:0016020">
    <property type="term" value="C:membrane"/>
    <property type="evidence" value="ECO:0007669"/>
    <property type="project" value="UniProtKB-SubCell"/>
</dbReference>
<comment type="subcellular location">
    <subcellularLocation>
        <location evidence="1">Membrane</location>
        <topology evidence="1">Multi-pass membrane protein</topology>
    </subcellularLocation>
</comment>
<feature type="transmembrane region" description="Helical" evidence="9">
    <location>
        <begin position="114"/>
        <end position="133"/>
    </location>
</feature>
<evidence type="ECO:0000256" key="8">
    <source>
        <dbReference type="ARBA" id="ARBA00023136"/>
    </source>
</evidence>
<dbReference type="PIRSF" id="PIRSF005355">
    <property type="entry name" value="UBIAD1"/>
    <property type="match status" value="1"/>
</dbReference>
<dbReference type="GO" id="GO:0004659">
    <property type="term" value="F:prenyltransferase activity"/>
    <property type="evidence" value="ECO:0007669"/>
    <property type="project" value="InterPro"/>
</dbReference>
<dbReference type="InterPro" id="IPR026046">
    <property type="entry name" value="UBIAD1"/>
</dbReference>
<dbReference type="Proteomes" id="UP000198611">
    <property type="component" value="Unassembled WGS sequence"/>
</dbReference>
<dbReference type="Pfam" id="PF01040">
    <property type="entry name" value="UbiA"/>
    <property type="match status" value="1"/>
</dbReference>
<evidence type="ECO:0000256" key="7">
    <source>
        <dbReference type="ARBA" id="ARBA00022989"/>
    </source>
</evidence>
<dbReference type="PANTHER" id="PTHR13929">
    <property type="entry name" value="1,4-DIHYDROXY-2-NAPHTHOATE OCTAPRENYLTRANSFERASE"/>
    <property type="match status" value="1"/>
</dbReference>
<dbReference type="InterPro" id="IPR044878">
    <property type="entry name" value="UbiA_sf"/>
</dbReference>
<sequence>MSSLEGPALEGTTGVAEGAGARRDPARWLVATRPPFLLAALPPVGIGLMTAGAAARPLGVLLTLLGAILAHAAANVLNDWADARSGTDAANRHRVPPFTGGAGLIQSGRLGEGATLALGLALVALGLVVATVLAMQAGIGLMAVVAAGALLGWGYSAPPLNLVGRGLGEVTVAVCFGGLLPLGVHWAVSGAPAWEPLVAGLPYGLVAAALLYINQFPDRLADARAGKHHWVVRLGTRRARRGYPLLLLAAAAALVIGVTRGAMPPSALLALVGLLPGIPATRRLWRDHRRPARLRPALAMTVALVLAFGALLVVGLAL</sequence>
<keyword evidence="5 10" id="KW-0808">Transferase</keyword>
<dbReference type="AlphaFoldDB" id="A0A1I1WG97"/>
<name>A0A1I1WG97_9GAMM</name>
<feature type="transmembrane region" description="Helical" evidence="9">
    <location>
        <begin position="267"/>
        <end position="285"/>
    </location>
</feature>
<dbReference type="STRING" id="1123397.SAMN05660831_02641"/>
<dbReference type="GO" id="GO:0009234">
    <property type="term" value="P:menaquinone biosynthetic process"/>
    <property type="evidence" value="ECO:0007669"/>
    <property type="project" value="UniProtKB-UniPathway"/>
</dbReference>
<evidence type="ECO:0000256" key="6">
    <source>
        <dbReference type="ARBA" id="ARBA00022692"/>
    </source>
</evidence>
<keyword evidence="8 9" id="KW-0472">Membrane</keyword>
<keyword evidence="4" id="KW-1003">Cell membrane</keyword>
<evidence type="ECO:0000313" key="10">
    <source>
        <dbReference type="EMBL" id="SFD94009.1"/>
    </source>
</evidence>
<accession>A0A1I1WG97</accession>
<gene>
    <name evidence="10" type="ORF">SAMN05660831_02641</name>
</gene>
<feature type="transmembrane region" description="Helical" evidence="9">
    <location>
        <begin position="170"/>
        <end position="188"/>
    </location>
</feature>
<keyword evidence="7 9" id="KW-1133">Transmembrane helix</keyword>
<dbReference type="Gene3D" id="1.10.357.140">
    <property type="entry name" value="UbiA prenyltransferase"/>
    <property type="match status" value="1"/>
</dbReference>
<feature type="transmembrane region" description="Helical" evidence="9">
    <location>
        <begin position="139"/>
        <end position="158"/>
    </location>
</feature>
<protein>
    <submittedName>
        <fullName evidence="10">1,4-dihydroxy-2-naphthoate octaprenyltransferase</fullName>
    </submittedName>
</protein>
<evidence type="ECO:0000256" key="5">
    <source>
        <dbReference type="ARBA" id="ARBA00022679"/>
    </source>
</evidence>
<evidence type="ECO:0000256" key="4">
    <source>
        <dbReference type="ARBA" id="ARBA00022475"/>
    </source>
</evidence>
<dbReference type="GO" id="GO:0042371">
    <property type="term" value="P:vitamin K biosynthetic process"/>
    <property type="evidence" value="ECO:0007669"/>
    <property type="project" value="TreeGrafter"/>
</dbReference>
<dbReference type="InterPro" id="IPR000537">
    <property type="entry name" value="UbiA_prenyltransferase"/>
</dbReference>
<keyword evidence="6 9" id="KW-0812">Transmembrane</keyword>
<evidence type="ECO:0000256" key="9">
    <source>
        <dbReference type="SAM" id="Phobius"/>
    </source>
</evidence>
<feature type="transmembrane region" description="Helical" evidence="9">
    <location>
        <begin position="194"/>
        <end position="214"/>
    </location>
</feature>
<organism evidence="10 11">
    <name type="scientific">Thiohalospira halophila DSM 15071</name>
    <dbReference type="NCBI Taxonomy" id="1123397"/>
    <lineage>
        <taxon>Bacteria</taxon>
        <taxon>Pseudomonadati</taxon>
        <taxon>Pseudomonadota</taxon>
        <taxon>Gammaproteobacteria</taxon>
        <taxon>Thiohalospirales</taxon>
        <taxon>Thiohalospiraceae</taxon>
        <taxon>Thiohalospira</taxon>
    </lineage>
</organism>